<gene>
    <name evidence="1" type="primary">mobC</name>
    <name evidence="1" type="ORF">JI741_26705</name>
</gene>
<evidence type="ECO:0000313" key="1">
    <source>
        <dbReference type="EMBL" id="MBL0744853.1"/>
    </source>
</evidence>
<keyword evidence="2" id="KW-1185">Reference proteome</keyword>
<accession>A0ABS1L082</accession>
<dbReference type="RefSeq" id="WP_202014816.1">
    <property type="nucleotide sequence ID" value="NZ_JAERRB010000013.1"/>
</dbReference>
<reference evidence="1 2" key="1">
    <citation type="submission" date="2021-01" db="EMBL/GenBank/DDBJ databases">
        <title>Chryseolinea sp. Jin1 Genome sequencing and assembly.</title>
        <authorList>
            <person name="Kim I."/>
        </authorList>
    </citation>
    <scope>NUCLEOTIDE SEQUENCE [LARGE SCALE GENOMIC DNA]</scope>
    <source>
        <strain evidence="1 2">Jin1</strain>
    </source>
</reference>
<dbReference type="Pfam" id="PF19514">
    <property type="entry name" value="MobC_2"/>
    <property type="match status" value="1"/>
</dbReference>
<name>A0ABS1L082_9BACT</name>
<sequence length="187" mass="21821">MEYGMPAWTPRGFWRGARCTNVNTFVLLPHRLPAPRVRSLGTRLLFLDQNFQVMGRRYNKVEPLKHLIGVRVSEKFFIRLEELRKNSNCLTLGEFARMILQREEIIWYHKDASSETLAVELTAIRKELRSIGTNVNQVTRYFNSTSLPNKKIFEALKILDEYKKVQGKVDALLTLLDKMHASWLPKS</sequence>
<dbReference type="InterPro" id="IPR045788">
    <property type="entry name" value="MobC_2"/>
</dbReference>
<protein>
    <submittedName>
        <fullName evidence="1">Plasmid mobilization relaxosome protein MobC</fullName>
    </submittedName>
</protein>
<comment type="caution">
    <text evidence="1">The sequence shown here is derived from an EMBL/GenBank/DDBJ whole genome shotgun (WGS) entry which is preliminary data.</text>
</comment>
<proteinExistence type="predicted"/>
<evidence type="ECO:0000313" key="2">
    <source>
        <dbReference type="Proteomes" id="UP000613030"/>
    </source>
</evidence>
<dbReference type="EMBL" id="JAERRB010000013">
    <property type="protein sequence ID" value="MBL0744853.1"/>
    <property type="molecule type" value="Genomic_DNA"/>
</dbReference>
<organism evidence="1 2">
    <name type="scientific">Chryseolinea lacunae</name>
    <dbReference type="NCBI Taxonomy" id="2801331"/>
    <lineage>
        <taxon>Bacteria</taxon>
        <taxon>Pseudomonadati</taxon>
        <taxon>Bacteroidota</taxon>
        <taxon>Cytophagia</taxon>
        <taxon>Cytophagales</taxon>
        <taxon>Fulvivirgaceae</taxon>
        <taxon>Chryseolinea</taxon>
    </lineage>
</organism>
<dbReference type="Proteomes" id="UP000613030">
    <property type="component" value="Unassembled WGS sequence"/>
</dbReference>